<proteinExistence type="predicted"/>
<dbReference type="Pfam" id="PF16481">
    <property type="entry name" value="DUF5058"/>
    <property type="match status" value="1"/>
</dbReference>
<evidence type="ECO:0000256" key="1">
    <source>
        <dbReference type="SAM" id="Phobius"/>
    </source>
</evidence>
<protein>
    <recommendedName>
        <fullName evidence="4">DUF5058 family protein</fullName>
    </recommendedName>
</protein>
<keyword evidence="1" id="KW-0472">Membrane</keyword>
<keyword evidence="3" id="KW-1185">Reference proteome</keyword>
<evidence type="ECO:0000313" key="2">
    <source>
        <dbReference type="EMBL" id="MBM7562757.1"/>
    </source>
</evidence>
<feature type="transmembrane region" description="Helical" evidence="1">
    <location>
        <begin position="187"/>
        <end position="208"/>
    </location>
</feature>
<feature type="transmembrane region" description="Helical" evidence="1">
    <location>
        <begin position="6"/>
        <end position="30"/>
    </location>
</feature>
<feature type="transmembrane region" description="Helical" evidence="1">
    <location>
        <begin position="54"/>
        <end position="75"/>
    </location>
</feature>
<reference evidence="2 3" key="1">
    <citation type="submission" date="2021-01" db="EMBL/GenBank/DDBJ databases">
        <title>Genomic Encyclopedia of Type Strains, Phase IV (KMG-IV): sequencing the most valuable type-strain genomes for metagenomic binning, comparative biology and taxonomic classification.</title>
        <authorList>
            <person name="Goeker M."/>
        </authorList>
    </citation>
    <scope>NUCLEOTIDE SEQUENCE [LARGE SCALE GENOMIC DNA]</scope>
    <source>
        <strain evidence="2 3">DSM 24436</strain>
    </source>
</reference>
<name>A0ABS2MU07_9FIRM</name>
<feature type="transmembrane region" description="Helical" evidence="1">
    <location>
        <begin position="121"/>
        <end position="140"/>
    </location>
</feature>
<keyword evidence="1" id="KW-1133">Transmembrane helix</keyword>
<feature type="transmembrane region" description="Helical" evidence="1">
    <location>
        <begin position="220"/>
        <end position="239"/>
    </location>
</feature>
<evidence type="ECO:0008006" key="4">
    <source>
        <dbReference type="Google" id="ProtNLM"/>
    </source>
</evidence>
<dbReference type="EMBL" id="JAFBDT010000029">
    <property type="protein sequence ID" value="MBM7562757.1"/>
    <property type="molecule type" value="Genomic_DNA"/>
</dbReference>
<sequence>MQFDLNSVFLFIVAGAVIVFVLMQSAYFLYKALVEAKRIGIDAEVLKRTMKSSAAFTVAPAISILLGVISLSKFLGLPLPWLRLSILGALTYELTAAASAASTVGVSVTEAIQSPTAYTTIVWVMTLGIIPSLILIPLFLKKIQGGIVSLKKRDQVWGEHFMTAIFMGMISAFLGVVFATVTEGIRGWIPVFVLIFSAGVMSVCGLFIKKFKLKWLEDYALPFSIIGGMAFAVFITQVVR</sequence>
<organism evidence="2 3">
    <name type="scientific">Fusibacter tunisiensis</name>
    <dbReference type="NCBI Taxonomy" id="1008308"/>
    <lineage>
        <taxon>Bacteria</taxon>
        <taxon>Bacillati</taxon>
        <taxon>Bacillota</taxon>
        <taxon>Clostridia</taxon>
        <taxon>Eubacteriales</taxon>
        <taxon>Eubacteriales Family XII. Incertae Sedis</taxon>
        <taxon>Fusibacter</taxon>
    </lineage>
</organism>
<dbReference type="Proteomes" id="UP000767854">
    <property type="component" value="Unassembled WGS sequence"/>
</dbReference>
<gene>
    <name evidence="2" type="ORF">JOC49_002318</name>
</gene>
<accession>A0ABS2MU07</accession>
<dbReference type="RefSeq" id="WP_204665184.1">
    <property type="nucleotide sequence ID" value="NZ_JAFBDT010000029.1"/>
</dbReference>
<dbReference type="InterPro" id="IPR032479">
    <property type="entry name" value="DUF5058"/>
</dbReference>
<feature type="transmembrane region" description="Helical" evidence="1">
    <location>
        <begin position="161"/>
        <end position="181"/>
    </location>
</feature>
<keyword evidence="1" id="KW-0812">Transmembrane</keyword>
<comment type="caution">
    <text evidence="2">The sequence shown here is derived from an EMBL/GenBank/DDBJ whole genome shotgun (WGS) entry which is preliminary data.</text>
</comment>
<evidence type="ECO:0000313" key="3">
    <source>
        <dbReference type="Proteomes" id="UP000767854"/>
    </source>
</evidence>